<gene>
    <name evidence="2" type="ORF">UV61_C0012G0002</name>
</gene>
<evidence type="ECO:0000313" key="2">
    <source>
        <dbReference type="EMBL" id="KKS86175.1"/>
    </source>
</evidence>
<accession>A0A0G1CK54</accession>
<dbReference type="CDD" id="cd01038">
    <property type="entry name" value="Endonuclease_DUF559"/>
    <property type="match status" value="1"/>
</dbReference>
<dbReference type="InterPro" id="IPR047216">
    <property type="entry name" value="Endonuclease_DUF559_bact"/>
</dbReference>
<proteinExistence type="predicted"/>
<reference evidence="2 3" key="1">
    <citation type="journal article" date="2015" name="Nature">
        <title>rRNA introns, odd ribosomes, and small enigmatic genomes across a large radiation of phyla.</title>
        <authorList>
            <person name="Brown C.T."/>
            <person name="Hug L.A."/>
            <person name="Thomas B.C."/>
            <person name="Sharon I."/>
            <person name="Castelle C.J."/>
            <person name="Singh A."/>
            <person name="Wilkins M.J."/>
            <person name="Williams K.H."/>
            <person name="Banfield J.F."/>
        </authorList>
    </citation>
    <scope>NUCLEOTIDE SEQUENCE [LARGE SCALE GENOMIC DNA]</scope>
</reference>
<dbReference type="AlphaFoldDB" id="A0A0G1CK54"/>
<dbReference type="InterPro" id="IPR007569">
    <property type="entry name" value="DUF559"/>
</dbReference>
<organism evidence="2 3">
    <name type="scientific">Candidatus Gottesmanbacteria bacterium GW2011_GWB1_43_11</name>
    <dbReference type="NCBI Taxonomy" id="1618446"/>
    <lineage>
        <taxon>Bacteria</taxon>
        <taxon>Candidatus Gottesmaniibacteriota</taxon>
    </lineage>
</organism>
<dbReference type="Pfam" id="PF04480">
    <property type="entry name" value="DUF559"/>
    <property type="match status" value="1"/>
</dbReference>
<protein>
    <recommendedName>
        <fullName evidence="1">DUF559 domain-containing protein</fullName>
    </recommendedName>
</protein>
<feature type="domain" description="DUF559" evidence="1">
    <location>
        <begin position="19"/>
        <end position="119"/>
    </location>
</feature>
<dbReference type="SUPFAM" id="SSF52980">
    <property type="entry name" value="Restriction endonuclease-like"/>
    <property type="match status" value="1"/>
</dbReference>
<sequence length="126" mass="15020">MNKKRTLTLKGDPQNLPFKRYLKQNLTYPERLLWNKLRNRQLGYKYRRQHGIGLYILDFYCPELKLSIEIDGVTHETSLQIYNDIRKTSFLEKLGVTVIRFYNSEVVCNLEGIIEKIVEIQNKLKV</sequence>
<name>A0A0G1CK54_9BACT</name>
<dbReference type="InterPro" id="IPR011335">
    <property type="entry name" value="Restrct_endonuc-II-like"/>
</dbReference>
<dbReference type="PANTHER" id="PTHR38590">
    <property type="entry name" value="BLL0828 PROTEIN"/>
    <property type="match status" value="1"/>
</dbReference>
<dbReference type="EMBL" id="LCFD01000012">
    <property type="protein sequence ID" value="KKS86175.1"/>
    <property type="molecule type" value="Genomic_DNA"/>
</dbReference>
<dbReference type="STRING" id="1618446.UV61_C0012G0002"/>
<dbReference type="Gene3D" id="3.40.960.10">
    <property type="entry name" value="VSR Endonuclease"/>
    <property type="match status" value="1"/>
</dbReference>
<evidence type="ECO:0000259" key="1">
    <source>
        <dbReference type="Pfam" id="PF04480"/>
    </source>
</evidence>
<evidence type="ECO:0000313" key="3">
    <source>
        <dbReference type="Proteomes" id="UP000034050"/>
    </source>
</evidence>
<comment type="caution">
    <text evidence="2">The sequence shown here is derived from an EMBL/GenBank/DDBJ whole genome shotgun (WGS) entry which is preliminary data.</text>
</comment>
<dbReference type="Proteomes" id="UP000034050">
    <property type="component" value="Unassembled WGS sequence"/>
</dbReference>
<dbReference type="PANTHER" id="PTHR38590:SF1">
    <property type="entry name" value="BLL0828 PROTEIN"/>
    <property type="match status" value="1"/>
</dbReference>